<dbReference type="InterPro" id="IPR050931">
    <property type="entry name" value="Mito_Protein_Transport_Metaxin"/>
</dbReference>
<dbReference type="PANTHER" id="PTHR12289:SF41">
    <property type="entry name" value="FAILED AXON CONNECTIONS-RELATED"/>
    <property type="match status" value="1"/>
</dbReference>
<proteinExistence type="predicted"/>
<sequence length="159" mass="18236">MTTETETKPVEQTEEKKEEVKEEVKKEEAETNNAEEKADDKAEKADKEKKEEEKKDVKAKKEPAAPKPAVHKLDFNKDVVYLYQFTRTPVLPSLSPYCLKVETWLRIADLKYEVSTVSMLCSMCARESGPQNPARASPSQPRLGSARRDAWCWLAWFGR</sequence>
<gene>
    <name evidence="2" type="primary">fax_3</name>
    <name evidence="2" type="ORF">E2C01_007932</name>
</gene>
<accession>A0A5B7D100</accession>
<evidence type="ECO:0000313" key="2">
    <source>
        <dbReference type="EMBL" id="MPC15148.1"/>
    </source>
</evidence>
<dbReference type="EMBL" id="VSRR010000405">
    <property type="protein sequence ID" value="MPC15148.1"/>
    <property type="molecule type" value="Genomic_DNA"/>
</dbReference>
<evidence type="ECO:0000256" key="1">
    <source>
        <dbReference type="SAM" id="MobiDB-lite"/>
    </source>
</evidence>
<feature type="region of interest" description="Disordered" evidence="1">
    <location>
        <begin position="1"/>
        <end position="69"/>
    </location>
</feature>
<feature type="compositionally biased region" description="Basic and acidic residues" evidence="1">
    <location>
        <begin position="1"/>
        <end position="64"/>
    </location>
</feature>
<dbReference type="GO" id="GO:0005737">
    <property type="term" value="C:cytoplasm"/>
    <property type="evidence" value="ECO:0007669"/>
    <property type="project" value="TreeGrafter"/>
</dbReference>
<reference evidence="2 3" key="1">
    <citation type="submission" date="2019-05" db="EMBL/GenBank/DDBJ databases">
        <title>Another draft genome of Portunus trituberculatus and its Hox gene families provides insights of decapod evolution.</title>
        <authorList>
            <person name="Jeong J.-H."/>
            <person name="Song I."/>
            <person name="Kim S."/>
            <person name="Choi T."/>
            <person name="Kim D."/>
            <person name="Ryu S."/>
            <person name="Kim W."/>
        </authorList>
    </citation>
    <scope>NUCLEOTIDE SEQUENCE [LARGE SCALE GENOMIC DNA]</scope>
    <source>
        <tissue evidence="2">Muscle</tissue>
    </source>
</reference>
<protein>
    <submittedName>
        <fullName evidence="2">Failed axon connections</fullName>
    </submittedName>
</protein>
<keyword evidence="3" id="KW-1185">Reference proteome</keyword>
<organism evidence="2 3">
    <name type="scientific">Portunus trituberculatus</name>
    <name type="common">Swimming crab</name>
    <name type="synonym">Neptunus trituberculatus</name>
    <dbReference type="NCBI Taxonomy" id="210409"/>
    <lineage>
        <taxon>Eukaryota</taxon>
        <taxon>Metazoa</taxon>
        <taxon>Ecdysozoa</taxon>
        <taxon>Arthropoda</taxon>
        <taxon>Crustacea</taxon>
        <taxon>Multicrustacea</taxon>
        <taxon>Malacostraca</taxon>
        <taxon>Eumalacostraca</taxon>
        <taxon>Eucarida</taxon>
        <taxon>Decapoda</taxon>
        <taxon>Pleocyemata</taxon>
        <taxon>Brachyura</taxon>
        <taxon>Eubrachyura</taxon>
        <taxon>Portunoidea</taxon>
        <taxon>Portunidae</taxon>
        <taxon>Portuninae</taxon>
        <taxon>Portunus</taxon>
    </lineage>
</organism>
<dbReference type="Proteomes" id="UP000324222">
    <property type="component" value="Unassembled WGS sequence"/>
</dbReference>
<comment type="caution">
    <text evidence="2">The sequence shown here is derived from an EMBL/GenBank/DDBJ whole genome shotgun (WGS) entry which is preliminary data.</text>
</comment>
<dbReference type="OrthoDB" id="5809458at2759"/>
<dbReference type="PANTHER" id="PTHR12289">
    <property type="entry name" value="METAXIN RELATED"/>
    <property type="match status" value="1"/>
</dbReference>
<evidence type="ECO:0000313" key="3">
    <source>
        <dbReference type="Proteomes" id="UP000324222"/>
    </source>
</evidence>
<name>A0A5B7D100_PORTR</name>
<dbReference type="AlphaFoldDB" id="A0A5B7D100"/>